<feature type="transmembrane region" description="Helical" evidence="9">
    <location>
        <begin position="126"/>
        <end position="148"/>
    </location>
</feature>
<evidence type="ECO:0000313" key="10">
    <source>
        <dbReference type="EMBL" id="SVA26511.1"/>
    </source>
</evidence>
<evidence type="ECO:0000256" key="7">
    <source>
        <dbReference type="ARBA" id="ARBA00023136"/>
    </source>
</evidence>
<feature type="non-terminal residue" evidence="10">
    <location>
        <position position="1"/>
    </location>
</feature>
<dbReference type="CDD" id="cd06582">
    <property type="entry name" value="TM_PBP1_LivH_like"/>
    <property type="match status" value="1"/>
</dbReference>
<evidence type="ECO:0008006" key="11">
    <source>
        <dbReference type="Google" id="ProtNLM"/>
    </source>
</evidence>
<comment type="subcellular location">
    <subcellularLocation>
        <location evidence="1">Cell membrane</location>
        <topology evidence="1">Multi-pass membrane protein</topology>
    </subcellularLocation>
</comment>
<comment type="similarity">
    <text evidence="8">Belongs to the binding-protein-dependent transport system permease family. LivHM subfamily.</text>
</comment>
<dbReference type="GO" id="GO:0006865">
    <property type="term" value="P:amino acid transport"/>
    <property type="evidence" value="ECO:0007669"/>
    <property type="project" value="UniProtKB-KW"/>
</dbReference>
<keyword evidence="5" id="KW-0029">Amino-acid transport</keyword>
<dbReference type="AlphaFoldDB" id="A0A381UFK5"/>
<dbReference type="GO" id="GO:0022857">
    <property type="term" value="F:transmembrane transporter activity"/>
    <property type="evidence" value="ECO:0007669"/>
    <property type="project" value="InterPro"/>
</dbReference>
<dbReference type="PANTHER" id="PTHR11795">
    <property type="entry name" value="BRANCHED-CHAIN AMINO ACID TRANSPORT SYSTEM PERMEASE PROTEIN LIVH"/>
    <property type="match status" value="1"/>
</dbReference>
<feature type="transmembrane region" description="Helical" evidence="9">
    <location>
        <begin position="21"/>
        <end position="49"/>
    </location>
</feature>
<keyword evidence="2" id="KW-0813">Transport</keyword>
<evidence type="ECO:0000256" key="2">
    <source>
        <dbReference type="ARBA" id="ARBA00022448"/>
    </source>
</evidence>
<dbReference type="InterPro" id="IPR001851">
    <property type="entry name" value="ABC_transp_permease"/>
</dbReference>
<dbReference type="EMBL" id="UINC01006268">
    <property type="protein sequence ID" value="SVA26511.1"/>
    <property type="molecule type" value="Genomic_DNA"/>
</dbReference>
<keyword evidence="7 9" id="KW-0472">Membrane</keyword>
<evidence type="ECO:0000256" key="6">
    <source>
        <dbReference type="ARBA" id="ARBA00022989"/>
    </source>
</evidence>
<evidence type="ECO:0000256" key="8">
    <source>
        <dbReference type="ARBA" id="ARBA00037998"/>
    </source>
</evidence>
<gene>
    <name evidence="10" type="ORF">METZ01_LOCUS79365</name>
</gene>
<dbReference type="GO" id="GO:0005886">
    <property type="term" value="C:plasma membrane"/>
    <property type="evidence" value="ECO:0007669"/>
    <property type="project" value="UniProtKB-SubCell"/>
</dbReference>
<name>A0A381UFK5_9ZZZZ</name>
<organism evidence="10">
    <name type="scientific">marine metagenome</name>
    <dbReference type="NCBI Taxonomy" id="408172"/>
    <lineage>
        <taxon>unclassified sequences</taxon>
        <taxon>metagenomes</taxon>
        <taxon>ecological metagenomes</taxon>
    </lineage>
</organism>
<reference evidence="10" key="1">
    <citation type="submission" date="2018-05" db="EMBL/GenBank/DDBJ databases">
        <authorList>
            <person name="Lanie J.A."/>
            <person name="Ng W.-L."/>
            <person name="Kazmierczak K.M."/>
            <person name="Andrzejewski T.M."/>
            <person name="Davidsen T.M."/>
            <person name="Wayne K.J."/>
            <person name="Tettelin H."/>
            <person name="Glass J.I."/>
            <person name="Rusch D."/>
            <person name="Podicherti R."/>
            <person name="Tsui H.-C.T."/>
            <person name="Winkler M.E."/>
        </authorList>
    </citation>
    <scope>NUCLEOTIDE SEQUENCE</scope>
</reference>
<evidence type="ECO:0000256" key="4">
    <source>
        <dbReference type="ARBA" id="ARBA00022692"/>
    </source>
</evidence>
<keyword evidence="3" id="KW-1003">Cell membrane</keyword>
<sequence>VGPGPLPVTVFTSHWIQFMDYYVLAQIVNGLIFGFIYALIALGLTVVFSIMRVVNFSHGEFYMLGGYALYALTAGVVTVFGIPLSIPTILGLPLAMAGVAVFGMLVERGLLRPVYTARMDRPEEYAIILTFGLSLFLQYGALTAVGPYEMTPGAFWEGSKHVVGDLYLAGDRLFAAGISAVLIGATLFFIYGTWTGRALMATAQNRVGSTIVGINTVRMNITAMVLAGLLAGGAGALLAPVFLVYPDVGQIPVIKAFVIIVLGGMGSIPGAVVAALILGMVESLGSVYVSVAYRDVFAFLVLIGVLLFRPHGLFGQKERRA</sequence>
<accession>A0A381UFK5</accession>
<dbReference type="InterPro" id="IPR052157">
    <property type="entry name" value="BCAA_transport_permease"/>
</dbReference>
<proteinExistence type="inferred from homology"/>
<evidence type="ECO:0000256" key="3">
    <source>
        <dbReference type="ARBA" id="ARBA00022475"/>
    </source>
</evidence>
<evidence type="ECO:0000256" key="1">
    <source>
        <dbReference type="ARBA" id="ARBA00004651"/>
    </source>
</evidence>
<evidence type="ECO:0000256" key="9">
    <source>
        <dbReference type="SAM" id="Phobius"/>
    </source>
</evidence>
<feature type="transmembrane region" description="Helical" evidence="9">
    <location>
        <begin position="223"/>
        <end position="245"/>
    </location>
</feature>
<protein>
    <recommendedName>
        <fullName evidence="11">Branched-chain amino acid ABC transporter permease</fullName>
    </recommendedName>
</protein>
<dbReference type="PANTHER" id="PTHR11795:SF445">
    <property type="entry name" value="AMINO ACID ABC TRANSPORTER PERMEASE PROTEIN"/>
    <property type="match status" value="1"/>
</dbReference>
<feature type="transmembrane region" description="Helical" evidence="9">
    <location>
        <begin position="173"/>
        <end position="194"/>
    </location>
</feature>
<evidence type="ECO:0000256" key="5">
    <source>
        <dbReference type="ARBA" id="ARBA00022970"/>
    </source>
</evidence>
<feature type="transmembrane region" description="Helical" evidence="9">
    <location>
        <begin position="61"/>
        <end position="82"/>
    </location>
</feature>
<feature type="transmembrane region" description="Helical" evidence="9">
    <location>
        <begin position="257"/>
        <end position="279"/>
    </location>
</feature>
<keyword evidence="4 9" id="KW-0812">Transmembrane</keyword>
<feature type="transmembrane region" description="Helical" evidence="9">
    <location>
        <begin position="88"/>
        <end position="106"/>
    </location>
</feature>
<keyword evidence="6 9" id="KW-1133">Transmembrane helix</keyword>
<feature type="transmembrane region" description="Helical" evidence="9">
    <location>
        <begin position="291"/>
        <end position="308"/>
    </location>
</feature>
<dbReference type="Pfam" id="PF02653">
    <property type="entry name" value="BPD_transp_2"/>
    <property type="match status" value="1"/>
</dbReference>